<organism evidence="1 2">
    <name type="scientific">Halothiobacillus neapolitanus (strain ATCC 23641 / DSM 15147 / CIP 104769 / NCIMB 8539 / c2)</name>
    <name type="common">Thiobacillus neapolitanus</name>
    <dbReference type="NCBI Taxonomy" id="555778"/>
    <lineage>
        <taxon>Bacteria</taxon>
        <taxon>Pseudomonadati</taxon>
        <taxon>Pseudomonadota</taxon>
        <taxon>Gammaproteobacteria</taxon>
        <taxon>Chromatiales</taxon>
        <taxon>Halothiobacillaceae</taxon>
        <taxon>Halothiobacillus</taxon>
    </lineage>
</organism>
<reference evidence="1 2" key="1">
    <citation type="submission" date="2009-10" db="EMBL/GenBank/DDBJ databases">
        <title>Complete sequence of Halothiobacillus neapolitanus c2.</title>
        <authorList>
            <consortium name="US DOE Joint Genome Institute"/>
            <person name="Lucas S."/>
            <person name="Copeland A."/>
            <person name="Lapidus A."/>
            <person name="Glavina del Rio T."/>
            <person name="Tice H."/>
            <person name="Bruce D."/>
            <person name="Goodwin L."/>
            <person name="Pitluck S."/>
            <person name="Davenport K."/>
            <person name="Brettin T."/>
            <person name="Detter J.C."/>
            <person name="Han C."/>
            <person name="Tapia R."/>
            <person name="Larimer F."/>
            <person name="Land M."/>
            <person name="Hauser L."/>
            <person name="Kyrpides N."/>
            <person name="Mikhailova N."/>
            <person name="Kerfeld C."/>
            <person name="Cannon G."/>
            <person name="Heinhort S."/>
        </authorList>
    </citation>
    <scope>NUCLEOTIDE SEQUENCE [LARGE SCALE GENOMIC DNA]</scope>
    <source>
        <strain evidence="2">ATCC 23641 / c2</strain>
    </source>
</reference>
<dbReference type="EMBL" id="CP001801">
    <property type="protein sequence ID" value="ACX94944.1"/>
    <property type="molecule type" value="Genomic_DNA"/>
</dbReference>
<sequence>MSKAVPDEPKFPIQLVWIESGDVETYEDARDLLCNLEEFDSNDPVDRNAARLTDALGRHISLVVRIYDDLCECKLE</sequence>
<protein>
    <submittedName>
        <fullName evidence="1">Uncharacterized protein</fullName>
    </submittedName>
</protein>
<dbReference type="HOGENOM" id="CLU_2649425_0_0_6"/>
<dbReference type="STRING" id="555778.Hneap_0079"/>
<dbReference type="Proteomes" id="UP000009102">
    <property type="component" value="Chromosome"/>
</dbReference>
<accession>D0KWE7</accession>
<dbReference type="AlphaFoldDB" id="D0KWE7"/>
<evidence type="ECO:0000313" key="2">
    <source>
        <dbReference type="Proteomes" id="UP000009102"/>
    </source>
</evidence>
<gene>
    <name evidence="1" type="ordered locus">Hneap_0079</name>
</gene>
<name>D0KWE7_HALNC</name>
<keyword evidence="2" id="KW-1185">Reference proteome</keyword>
<evidence type="ECO:0000313" key="1">
    <source>
        <dbReference type="EMBL" id="ACX94944.1"/>
    </source>
</evidence>
<dbReference type="KEGG" id="hna:Hneap_0079"/>
<proteinExistence type="predicted"/>